<gene>
    <name evidence="2" type="ORF">SLS62_011093</name>
</gene>
<dbReference type="SUPFAM" id="SSF54909">
    <property type="entry name" value="Dimeric alpha+beta barrel"/>
    <property type="match status" value="1"/>
</dbReference>
<organism evidence="2 3">
    <name type="scientific">Diatrype stigma</name>
    <dbReference type="NCBI Taxonomy" id="117547"/>
    <lineage>
        <taxon>Eukaryota</taxon>
        <taxon>Fungi</taxon>
        <taxon>Dikarya</taxon>
        <taxon>Ascomycota</taxon>
        <taxon>Pezizomycotina</taxon>
        <taxon>Sordariomycetes</taxon>
        <taxon>Xylariomycetidae</taxon>
        <taxon>Xylariales</taxon>
        <taxon>Diatrypaceae</taxon>
        <taxon>Diatrype</taxon>
    </lineage>
</organism>
<dbReference type="InterPro" id="IPR007138">
    <property type="entry name" value="ABM_dom"/>
</dbReference>
<dbReference type="Gene3D" id="3.30.70.100">
    <property type="match status" value="2"/>
</dbReference>
<feature type="domain" description="ABM" evidence="1">
    <location>
        <begin position="4"/>
        <end position="94"/>
    </location>
</feature>
<name>A0AAN9UE61_9PEZI</name>
<dbReference type="EMBL" id="JAKJXP020000169">
    <property type="protein sequence ID" value="KAK7740593.1"/>
    <property type="molecule type" value="Genomic_DNA"/>
</dbReference>
<sequence>MAPVTEIVRFTPREGQEAEFQTVLASTASTLQQQPGCQAVHSSATLEEDNPLHVLLVDWDTIESHQAFEASPAYAPFAEKLGPVLAAPPVLYHVAFAPAHPPVLRNSSAAKSAVTELLHLYFPAGDAFTADQVAGVARDVQTFLDRLLPEHVAGITGEVAAGWALEEIDYKGEKARAFVAAVGWESLEAHHKYRDTEHFAKSIPLIRGLAGLKGADMFHLSTKTW</sequence>
<dbReference type="InterPro" id="IPR011008">
    <property type="entry name" value="Dimeric_a/b-barrel"/>
</dbReference>
<evidence type="ECO:0000313" key="2">
    <source>
        <dbReference type="EMBL" id="KAK7740593.1"/>
    </source>
</evidence>
<reference evidence="2 3" key="1">
    <citation type="submission" date="2024-02" db="EMBL/GenBank/DDBJ databases">
        <title>De novo assembly and annotation of 12 fungi associated with fruit tree decline syndrome in Ontario, Canada.</title>
        <authorList>
            <person name="Sulman M."/>
            <person name="Ellouze W."/>
            <person name="Ilyukhin E."/>
        </authorList>
    </citation>
    <scope>NUCLEOTIDE SEQUENCE [LARGE SCALE GENOMIC DNA]</scope>
    <source>
        <strain evidence="2 3">M11/M66-122</strain>
    </source>
</reference>
<evidence type="ECO:0000259" key="1">
    <source>
        <dbReference type="PROSITE" id="PS51725"/>
    </source>
</evidence>
<dbReference type="PROSITE" id="PS51725">
    <property type="entry name" value="ABM"/>
    <property type="match status" value="1"/>
</dbReference>
<proteinExistence type="predicted"/>
<dbReference type="Pfam" id="PF03992">
    <property type="entry name" value="ABM"/>
    <property type="match status" value="1"/>
</dbReference>
<accession>A0AAN9UE61</accession>
<comment type="caution">
    <text evidence="2">The sequence shown here is derived from an EMBL/GenBank/DDBJ whole genome shotgun (WGS) entry which is preliminary data.</text>
</comment>
<dbReference type="Proteomes" id="UP001320420">
    <property type="component" value="Unassembled WGS sequence"/>
</dbReference>
<keyword evidence="3" id="KW-1185">Reference proteome</keyword>
<dbReference type="AlphaFoldDB" id="A0AAN9UE61"/>
<evidence type="ECO:0000313" key="3">
    <source>
        <dbReference type="Proteomes" id="UP001320420"/>
    </source>
</evidence>
<protein>
    <recommendedName>
        <fullName evidence="1">ABM domain-containing protein</fullName>
    </recommendedName>
</protein>